<organism evidence="1 2">
    <name type="scientific">Taklimakanibacter albus</name>
    <dbReference type="NCBI Taxonomy" id="2800327"/>
    <lineage>
        <taxon>Bacteria</taxon>
        <taxon>Pseudomonadati</taxon>
        <taxon>Pseudomonadota</taxon>
        <taxon>Alphaproteobacteria</taxon>
        <taxon>Hyphomicrobiales</taxon>
        <taxon>Aestuariivirgaceae</taxon>
        <taxon>Taklimakanibacter</taxon>
    </lineage>
</organism>
<comment type="caution">
    <text evidence="1">The sequence shown here is derived from an EMBL/GenBank/DDBJ whole genome shotgun (WGS) entry which is preliminary data.</text>
</comment>
<proteinExistence type="predicted"/>
<keyword evidence="2" id="KW-1185">Reference proteome</keyword>
<gene>
    <name evidence="1" type="ORF">JHL16_28435</name>
</gene>
<dbReference type="Proteomes" id="UP000616151">
    <property type="component" value="Unassembled WGS sequence"/>
</dbReference>
<dbReference type="EMBL" id="JAENHL010000008">
    <property type="protein sequence ID" value="MBK1870325.1"/>
    <property type="molecule type" value="Genomic_DNA"/>
</dbReference>
<name>A0ACC5RCX7_9HYPH</name>
<evidence type="ECO:0000313" key="1">
    <source>
        <dbReference type="EMBL" id="MBK1870325.1"/>
    </source>
</evidence>
<evidence type="ECO:0000313" key="2">
    <source>
        <dbReference type="Proteomes" id="UP000616151"/>
    </source>
</evidence>
<reference evidence="1" key="1">
    <citation type="submission" date="2021-01" db="EMBL/GenBank/DDBJ databases">
        <authorList>
            <person name="Sun Q."/>
        </authorList>
    </citation>
    <scope>NUCLEOTIDE SEQUENCE</scope>
    <source>
        <strain evidence="1">YIM B02566</strain>
    </source>
</reference>
<protein>
    <submittedName>
        <fullName evidence="1">DMT family transporter</fullName>
    </submittedName>
</protein>
<accession>A0ACC5RCX7</accession>
<sequence length="287" mass="30968">MSDSSSRQATGILLMTAAMVSIPLVDGIAKYLTATHSPLFVGWARYAVAGLIVLPLAFLRNGRRIFPTERRASHLLRTSFLALSMTLYFLALARIPLATAISAFFIGPIIAVVLSIFILKERMTWPKVTSLALGFIGAIVILRPGAALNPGILLAFGAGLCFGLYLIATRWASQSSDPIKTLAFQCVIGTLLLTPQAALTWTTPQWNEFGFFLCLGLFSAFSHMMSIAAFRFAEASLLAPLVYLELIGAALIGYYAFGEIPDAYTIIGAGFIIAAGLILLKRSRARL</sequence>